<feature type="compositionally biased region" description="Low complexity" evidence="1">
    <location>
        <begin position="261"/>
        <end position="273"/>
    </location>
</feature>
<reference evidence="2" key="1">
    <citation type="journal article" date="2020" name="J Insects Food Feed">
        <title>The yellow mealworm (Tenebrio molitor) genome: a resource for the emerging insects as food and feed industry.</title>
        <authorList>
            <person name="Eriksson T."/>
            <person name="Andere A."/>
            <person name="Kelstrup H."/>
            <person name="Emery V."/>
            <person name="Picard C."/>
        </authorList>
    </citation>
    <scope>NUCLEOTIDE SEQUENCE</scope>
    <source>
        <strain evidence="2">Stoneville</strain>
        <tissue evidence="2">Whole head</tissue>
    </source>
</reference>
<feature type="compositionally biased region" description="Low complexity" evidence="1">
    <location>
        <begin position="1246"/>
        <end position="1291"/>
    </location>
</feature>
<evidence type="ECO:0000256" key="1">
    <source>
        <dbReference type="SAM" id="MobiDB-lite"/>
    </source>
</evidence>
<evidence type="ECO:0000313" key="2">
    <source>
        <dbReference type="EMBL" id="KAH0809983.1"/>
    </source>
</evidence>
<keyword evidence="3" id="KW-1185">Reference proteome</keyword>
<feature type="compositionally biased region" description="Polar residues" evidence="1">
    <location>
        <begin position="1326"/>
        <end position="1344"/>
    </location>
</feature>
<feature type="compositionally biased region" description="Basic and acidic residues" evidence="1">
    <location>
        <begin position="12"/>
        <end position="23"/>
    </location>
</feature>
<feature type="compositionally biased region" description="Polar residues" evidence="1">
    <location>
        <begin position="588"/>
        <end position="601"/>
    </location>
</feature>
<feature type="compositionally biased region" description="Low complexity" evidence="1">
    <location>
        <begin position="709"/>
        <end position="718"/>
    </location>
</feature>
<organism evidence="2 3">
    <name type="scientific">Tenebrio molitor</name>
    <name type="common">Yellow mealworm beetle</name>
    <dbReference type="NCBI Taxonomy" id="7067"/>
    <lineage>
        <taxon>Eukaryota</taxon>
        <taxon>Metazoa</taxon>
        <taxon>Ecdysozoa</taxon>
        <taxon>Arthropoda</taxon>
        <taxon>Hexapoda</taxon>
        <taxon>Insecta</taxon>
        <taxon>Pterygota</taxon>
        <taxon>Neoptera</taxon>
        <taxon>Endopterygota</taxon>
        <taxon>Coleoptera</taxon>
        <taxon>Polyphaga</taxon>
        <taxon>Cucujiformia</taxon>
        <taxon>Tenebrionidae</taxon>
        <taxon>Tenebrio</taxon>
    </lineage>
</organism>
<feature type="region of interest" description="Disordered" evidence="1">
    <location>
        <begin position="1595"/>
        <end position="1659"/>
    </location>
</feature>
<feature type="compositionally biased region" description="Low complexity" evidence="1">
    <location>
        <begin position="1475"/>
        <end position="1495"/>
    </location>
</feature>
<evidence type="ECO:0000313" key="3">
    <source>
        <dbReference type="Proteomes" id="UP000719412"/>
    </source>
</evidence>
<feature type="region of interest" description="Disordered" evidence="1">
    <location>
        <begin position="164"/>
        <end position="385"/>
    </location>
</feature>
<feature type="compositionally biased region" description="Basic and acidic residues" evidence="1">
    <location>
        <begin position="125"/>
        <end position="140"/>
    </location>
</feature>
<feature type="region of interest" description="Disordered" evidence="1">
    <location>
        <begin position="1359"/>
        <end position="1498"/>
    </location>
</feature>
<feature type="compositionally biased region" description="Polar residues" evidence="1">
    <location>
        <begin position="464"/>
        <end position="480"/>
    </location>
</feature>
<feature type="compositionally biased region" description="Low complexity" evidence="1">
    <location>
        <begin position="1404"/>
        <end position="1422"/>
    </location>
</feature>
<feature type="compositionally biased region" description="Low complexity" evidence="1">
    <location>
        <begin position="1061"/>
        <end position="1100"/>
    </location>
</feature>
<feature type="region of interest" description="Disordered" evidence="1">
    <location>
        <begin position="1"/>
        <end position="23"/>
    </location>
</feature>
<feature type="compositionally biased region" description="Polar residues" evidence="1">
    <location>
        <begin position="1359"/>
        <end position="1403"/>
    </location>
</feature>
<proteinExistence type="predicted"/>
<feature type="compositionally biased region" description="Polar residues" evidence="1">
    <location>
        <begin position="1292"/>
        <end position="1317"/>
    </location>
</feature>
<feature type="region of interest" description="Disordered" evidence="1">
    <location>
        <begin position="1210"/>
        <end position="1344"/>
    </location>
</feature>
<feature type="compositionally biased region" description="Basic residues" evidence="1">
    <location>
        <begin position="2075"/>
        <end position="2086"/>
    </location>
</feature>
<feature type="region of interest" description="Disordered" evidence="1">
    <location>
        <begin position="424"/>
        <end position="480"/>
    </location>
</feature>
<feature type="compositionally biased region" description="Low complexity" evidence="1">
    <location>
        <begin position="1432"/>
        <end position="1458"/>
    </location>
</feature>
<accession>A0A8J6H8K0</accession>
<feature type="compositionally biased region" description="Polar residues" evidence="1">
    <location>
        <begin position="1459"/>
        <end position="1474"/>
    </location>
</feature>
<feature type="compositionally biased region" description="Basic and acidic residues" evidence="1">
    <location>
        <begin position="108"/>
        <end position="118"/>
    </location>
</feature>
<feature type="compositionally biased region" description="Low complexity" evidence="1">
    <location>
        <begin position="1018"/>
        <end position="1032"/>
    </location>
</feature>
<dbReference type="Proteomes" id="UP000719412">
    <property type="component" value="Unassembled WGS sequence"/>
</dbReference>
<feature type="compositionally biased region" description="Polar residues" evidence="1">
    <location>
        <begin position="172"/>
        <end position="185"/>
    </location>
</feature>
<feature type="compositionally biased region" description="Low complexity" evidence="1">
    <location>
        <begin position="602"/>
        <end position="616"/>
    </location>
</feature>
<feature type="region of interest" description="Disordered" evidence="1">
    <location>
        <begin position="48"/>
        <end position="143"/>
    </location>
</feature>
<protein>
    <submittedName>
        <fullName evidence="2">Uncharacterized protein</fullName>
    </submittedName>
</protein>
<feature type="region of interest" description="Disordered" evidence="1">
    <location>
        <begin position="572"/>
        <end position="740"/>
    </location>
</feature>
<dbReference type="EMBL" id="JABDTM020027789">
    <property type="protein sequence ID" value="KAH0809983.1"/>
    <property type="molecule type" value="Genomic_DNA"/>
</dbReference>
<feature type="compositionally biased region" description="Polar residues" evidence="1">
    <location>
        <begin position="672"/>
        <end position="684"/>
    </location>
</feature>
<feature type="region of interest" description="Disordered" evidence="1">
    <location>
        <begin position="1018"/>
        <end position="1107"/>
    </location>
</feature>
<comment type="caution">
    <text evidence="2">The sequence shown here is derived from an EMBL/GenBank/DDBJ whole genome shotgun (WGS) entry which is preliminary data.</text>
</comment>
<gene>
    <name evidence="2" type="ORF">GEV33_012807</name>
</gene>
<feature type="region of interest" description="Disordered" evidence="1">
    <location>
        <begin position="2162"/>
        <end position="2185"/>
    </location>
</feature>
<feature type="region of interest" description="Disordered" evidence="1">
    <location>
        <begin position="1868"/>
        <end position="1889"/>
    </location>
</feature>
<feature type="compositionally biased region" description="Low complexity" evidence="1">
    <location>
        <begin position="2169"/>
        <end position="2185"/>
    </location>
</feature>
<name>A0A8J6H8K0_TENMO</name>
<reference evidence="2" key="2">
    <citation type="submission" date="2021-08" db="EMBL/GenBank/DDBJ databases">
        <authorList>
            <person name="Eriksson T."/>
        </authorList>
    </citation>
    <scope>NUCLEOTIDE SEQUENCE</scope>
    <source>
        <strain evidence="2">Stoneville</strain>
        <tissue evidence="2">Whole head</tissue>
    </source>
</reference>
<feature type="compositionally biased region" description="Basic residues" evidence="1">
    <location>
        <begin position="250"/>
        <end position="260"/>
    </location>
</feature>
<feature type="compositionally biased region" description="Basic and acidic residues" evidence="1">
    <location>
        <begin position="344"/>
        <end position="355"/>
    </location>
</feature>
<feature type="compositionally biased region" description="Low complexity" evidence="1">
    <location>
        <begin position="201"/>
        <end position="228"/>
    </location>
</feature>
<feature type="compositionally biased region" description="Polar residues" evidence="1">
    <location>
        <begin position="1"/>
        <end position="11"/>
    </location>
</feature>
<sequence length="2301" mass="244444">MSMQSVDQVNATEREGEAFAEGERPLLATASSLSALAGVLSRCSCSDGPSVLQDYAPVPPWANSSNKLAPPPIFANPKSELLSENESPPKSARRGRARFTVTTDTPEVEEHKRPDPPGRRLTSRRRPETHTEAPIRKTYEVEEVVDDTPIEPFRKSGKSRVLTENKFEAHNAPSSNALFQSATTESLDEALKSVDTGVVDTTSSSEPSSSTVSTNLESSASELSSGEISKIDNEISRSQPETTTPITSRTTRRSNGRSRSHGGAAPSPTVASRARSRSRPTRKPEEQSTATPAPSRPVHRGSRRRADSTGAEARTRGPSVIGAAETVELPSRSRTGRKIPGGTRRSEEKAPEKITIDLPQPRRSNGRKSVEVTTGRSRLRSRSREVPPVIDEQKLEVLPLFERETKTVRPVRKLVSRRRNLNSAEEVETSATENDVKVAPKPPRQSVVVETRTESSVKRRKTNKLVTQGTKPTVKSTIKSTTKPAVKKSVKPVIKESVVSEVTEVTSKRTVTRKKLLPRTNFESPGFTSRGVKKSEVNLTAVKKNKSGLTSSEEEIDDSDNYPEQFKALLQAKKQKKESRPPHRVVTASPTITKTTEKVVNSLSSTTTQATTSEASRQLEDSENELDPKSARPTRRRFSHSTATRPTRKSKVVARSTTAAPPKDHRFHAKFNTEQEATTASSVRPTRGFSPKPPRGLYSSRKNKESYAKSKSGSSTTTAQIPIPKKHNRYSSRYRNDASSRGAIRTSTNAPAYLPTIPTITPPTTSVKSAFQDKDLGVEVISFDDPVNTVPSANLVSGEYLASSTENHLTSPLVSASQTKTTEKPVSIIERIINSITAISTTEVPHPTRLTTPTTETPTKESAILKLATKKSTKLDKTQTTQKIPVVTVTSEKPTTIIERILSSLSAIQVDNSTDSKNFKSKQVGTNFNTISSPSTTPITRVTKSTLPAQFSTSVNPLIVLDEISNEQTLQKRTIGKLLALLNTLTSTTASSHPTQLVVVTPKTTNYVVGTSAATTTTTVPTTTVPSTTTTTDQLFTSPNPGGASLGSRSKPPESTTVRYTSTPTITTLSTQAPTTPFAITSTPSPTLTSSEASSTSTTPGDFANELAPLPLSIESGVTSLAIDSTTPSTTDSSLSVSSTLPTTELAVDTETAFAFPSTIPALVNFEVSPGSVSIFSANDLSNAITPDDFRSTTITIPGRTNIPETVITTQSSTEGTTPLQTTTPIPNSADSNATTQTVNVESRIGTESSTAGTATTVPSTTTAGTATTVPSTTTGSTATTVPSTTAVGVTQAPSTTQIPSTTAAGGTQAPSTTAASGTEMPGTTLPPSTTAGATVAPSTTVSPGTTVANPVALSAVTTDSATQAPSTTAAGTTQAPSTTVAGTTQVPSSTVAGTTQASSSTVAGTTEAPSSTAASATTAASPNPLSIAGGTTTLAPSTTPAATTTLAPTTTAANNTTQDITSNEIDTTGSPEKSNQTSTVSSSTNTPPRSSGRSGRLLNIVQDPVQNSIETTTSRNKDYFIFAVLNNNTVLRKRPSRFPTKDTPFLIVGVYPNNTIVRKFPNGSFVPMEPVIRVDQNTIPPLVANPLSLSTVNNATTTTGTTPSSTVPSVQANPLSISSTSSSTNESSTSPTTISSSSTPAAAVTTTPGTTTSSTAPTATLPTLTEILNGRTVQAFNSIINISDLSKVQTLDVDPKVTNNNHYNSCSYNYNSCSNNYNSSSYNYNSSSYNYNCLHDYNPATYDHCYRNNKKTTYNSTAIVSTCHHNFPNHYWFPIDDVLPDILDHSVFDNSVQPTTTPRVGINTISGDLAAASTTRTVSTTPVPTTTLLSTLPVSTTIRSTRRRGTAPTTTALPVTTTVLTTTIPTSTASASARNARRSTAAPKVTSTSATKKLKKLTEQQKKDLETLAQLEMEQAAILKQLAFLTNLNFAGMKPTTEKNDLANRIIALAVERDKGREKVTTVASETLSSEGSRQAKKIAPSDEQSLEELVKQLNIATPSTLTTQYGKSNDAIVAALLKEQGIGPTTPKIVEDIYSQTTTTTRRPKPKPTTRAPGPLMQSLNWLLNVLAPPTTKRPRPKPKPKPKPKPEPTSEELLTHQPTHITPVVTPAPRQNIVSSLSQEDIQKLIKQLEQIQKDPKNSQNLDFSSINSLQSLIGSNGVQVSSAGTTGTTTRETTPLTTTKTRVAKSTTAIPLSVSNSIVDDDFVSTTTTKPRVSLPPVKLRPVPGIEDSDTLVRGQLINAAVNVTRAISSFLGTALQDAAHQFTRVFSSGSANLNDYFGSRFVLTNITNINGATSNV</sequence>
<feature type="region of interest" description="Disordered" evidence="1">
    <location>
        <begin position="2036"/>
        <end position="2110"/>
    </location>
</feature>
<feature type="compositionally biased region" description="Low complexity" evidence="1">
    <location>
        <begin position="1214"/>
        <end position="1227"/>
    </location>
</feature>
<feature type="compositionally biased region" description="Polar residues" evidence="1">
    <location>
        <begin position="1229"/>
        <end position="1241"/>
    </location>
</feature>